<feature type="domain" description="Serine-threonine/tyrosine-protein kinase catalytic" evidence="5">
    <location>
        <begin position="410"/>
        <end position="467"/>
    </location>
</feature>
<organism evidence="7 8">
    <name type="scientific">Senna tora</name>
    <dbReference type="NCBI Taxonomy" id="362788"/>
    <lineage>
        <taxon>Eukaryota</taxon>
        <taxon>Viridiplantae</taxon>
        <taxon>Streptophyta</taxon>
        <taxon>Embryophyta</taxon>
        <taxon>Tracheophyta</taxon>
        <taxon>Spermatophyta</taxon>
        <taxon>Magnoliopsida</taxon>
        <taxon>eudicotyledons</taxon>
        <taxon>Gunneridae</taxon>
        <taxon>Pentapetalae</taxon>
        <taxon>rosids</taxon>
        <taxon>fabids</taxon>
        <taxon>Fabales</taxon>
        <taxon>Fabaceae</taxon>
        <taxon>Caesalpinioideae</taxon>
        <taxon>Cassia clade</taxon>
        <taxon>Senna</taxon>
    </lineage>
</organism>
<dbReference type="Gene3D" id="3.30.200.20">
    <property type="entry name" value="Phosphorylase Kinase, domain 1"/>
    <property type="match status" value="1"/>
</dbReference>
<dbReference type="OrthoDB" id="4062651at2759"/>
<dbReference type="InterPro" id="IPR044730">
    <property type="entry name" value="RNase_H-like_dom_plant"/>
</dbReference>
<proteinExistence type="predicted"/>
<dbReference type="InterPro" id="IPR052059">
    <property type="entry name" value="CR_Ser/Thr_kinase"/>
</dbReference>
<gene>
    <name evidence="7" type="ORF">G2W53_009464</name>
</gene>
<dbReference type="GO" id="GO:0005524">
    <property type="term" value="F:ATP binding"/>
    <property type="evidence" value="ECO:0007669"/>
    <property type="project" value="UniProtKB-KW"/>
</dbReference>
<keyword evidence="3 7" id="KW-0418">Kinase</keyword>
<dbReference type="Proteomes" id="UP000634136">
    <property type="component" value="Unassembled WGS sequence"/>
</dbReference>
<dbReference type="CDD" id="cd06222">
    <property type="entry name" value="RNase_H_like"/>
    <property type="match status" value="1"/>
</dbReference>
<dbReference type="Pfam" id="PF13456">
    <property type="entry name" value="RVT_3"/>
    <property type="match status" value="1"/>
</dbReference>
<dbReference type="GO" id="GO:0004523">
    <property type="term" value="F:RNA-DNA hybrid ribonuclease activity"/>
    <property type="evidence" value="ECO:0007669"/>
    <property type="project" value="InterPro"/>
</dbReference>
<evidence type="ECO:0000313" key="8">
    <source>
        <dbReference type="Proteomes" id="UP000634136"/>
    </source>
</evidence>
<feature type="domain" description="RNase H type-1" evidence="6">
    <location>
        <begin position="210"/>
        <end position="280"/>
    </location>
</feature>
<dbReference type="AlphaFoldDB" id="A0A834WXI9"/>
<evidence type="ECO:0000256" key="1">
    <source>
        <dbReference type="ARBA" id="ARBA00022679"/>
    </source>
</evidence>
<comment type="caution">
    <text evidence="7">The sequence shown here is derived from an EMBL/GenBank/DDBJ whole genome shotgun (WGS) entry which is preliminary data.</text>
</comment>
<dbReference type="InterPro" id="IPR002156">
    <property type="entry name" value="RNaseH_domain"/>
</dbReference>
<dbReference type="EMBL" id="JAAIUW010000004">
    <property type="protein sequence ID" value="KAF7834605.1"/>
    <property type="molecule type" value="Genomic_DNA"/>
</dbReference>
<dbReference type="InterPro" id="IPR036397">
    <property type="entry name" value="RNaseH_sf"/>
</dbReference>
<evidence type="ECO:0000259" key="6">
    <source>
        <dbReference type="Pfam" id="PF13456"/>
    </source>
</evidence>
<evidence type="ECO:0000256" key="4">
    <source>
        <dbReference type="ARBA" id="ARBA00022840"/>
    </source>
</evidence>
<keyword evidence="7" id="KW-0675">Receptor</keyword>
<reference evidence="7" key="1">
    <citation type="submission" date="2020-09" db="EMBL/GenBank/DDBJ databases">
        <title>Genome-Enabled Discovery of Anthraquinone Biosynthesis in Senna tora.</title>
        <authorList>
            <person name="Kang S.-H."/>
            <person name="Pandey R.P."/>
            <person name="Lee C.-M."/>
            <person name="Sim J.-S."/>
            <person name="Jeong J.-T."/>
            <person name="Choi B.-S."/>
            <person name="Jung M."/>
            <person name="Ginzburg D."/>
            <person name="Zhao K."/>
            <person name="Won S.Y."/>
            <person name="Oh T.-J."/>
            <person name="Yu Y."/>
            <person name="Kim N.-H."/>
            <person name="Lee O.R."/>
            <person name="Lee T.-H."/>
            <person name="Bashyal P."/>
            <person name="Kim T.-S."/>
            <person name="Lee W.-H."/>
            <person name="Kawkins C."/>
            <person name="Kim C.-K."/>
            <person name="Kim J.S."/>
            <person name="Ahn B.O."/>
            <person name="Rhee S.Y."/>
            <person name="Sohng J.K."/>
        </authorList>
    </citation>
    <scope>NUCLEOTIDE SEQUENCE</scope>
    <source>
        <tissue evidence="7">Leaf</tissue>
    </source>
</reference>
<sequence length="586" mass="66181">MGCEALASYRFCQLNAEDEDKKVCEFVSAFGGWNWNSFENHIPSEVCLKLCSIPPPWLNGRNDNPTWSLTKDGEFSTKTAYSLIHGNLSFDGNSSWSKIWAWKGPQKIKYFICMNLGEWIHLNLSKSMGCFDLEWHFTFRLTVWSIWKERNRVVFEDAATQGADMVMSIVMQAKKYLKARLKAKEDVHIKRSNAEVINRWEKPPNGLSSLDLAWSIGLKRILLNSDSECAVKLIREGFSQNHPSSSLLELISQFLINEWEVVISYVRREANHVADGICKNATIQVRESCIFNEPADSIREAISRDVVGIAALWLRRVSRIGAQSMRSVCWLCPCLDKRLKTNAASASSSDQRAQSQDSADTWEIFFDLRTLQVATNFFSELNQLGHGGFGPVYKTSSFLMLYIMDEYCSGYMAPEYALRGYLSVKTDVFSYGVLVLEIVSGRKNNNRQLDEEQEDLLNYNKKVQEMKAWMLYQTGKIMNLIDTSLGKYNSDEAAMCIQLGLLCCQANISDRPDMNAVHLMLSSDSFTLPRPGKPGIHGRVGRWTATSTSTFTNTNATSATRASGGSSFVEDYSRNSISTSSFDEGR</sequence>
<dbReference type="SUPFAM" id="SSF56112">
    <property type="entry name" value="Protein kinase-like (PK-like)"/>
    <property type="match status" value="1"/>
</dbReference>
<dbReference type="GO" id="GO:0003676">
    <property type="term" value="F:nucleic acid binding"/>
    <property type="evidence" value="ECO:0007669"/>
    <property type="project" value="InterPro"/>
</dbReference>
<dbReference type="PANTHER" id="PTHR47973">
    <property type="entry name" value="CYSTEINE-RICH RECEPTOR-LIKE PROTEIN KINASE 3"/>
    <property type="match status" value="1"/>
</dbReference>
<keyword evidence="4" id="KW-0067">ATP-binding</keyword>
<dbReference type="GO" id="GO:0004672">
    <property type="term" value="F:protein kinase activity"/>
    <property type="evidence" value="ECO:0007669"/>
    <property type="project" value="InterPro"/>
</dbReference>
<keyword evidence="2" id="KW-0547">Nucleotide-binding</keyword>
<dbReference type="InterPro" id="IPR011009">
    <property type="entry name" value="Kinase-like_dom_sf"/>
</dbReference>
<evidence type="ECO:0000259" key="5">
    <source>
        <dbReference type="Pfam" id="PF07714"/>
    </source>
</evidence>
<evidence type="ECO:0000313" key="7">
    <source>
        <dbReference type="EMBL" id="KAF7834605.1"/>
    </source>
</evidence>
<dbReference type="Pfam" id="PF07714">
    <property type="entry name" value="PK_Tyr_Ser-Thr"/>
    <property type="match status" value="1"/>
</dbReference>
<keyword evidence="1" id="KW-0808">Transferase</keyword>
<dbReference type="Gene3D" id="3.30.420.10">
    <property type="entry name" value="Ribonuclease H-like superfamily/Ribonuclease H"/>
    <property type="match status" value="1"/>
</dbReference>
<keyword evidence="8" id="KW-1185">Reference proteome</keyword>
<dbReference type="Gene3D" id="1.10.510.10">
    <property type="entry name" value="Transferase(Phosphotransferase) domain 1"/>
    <property type="match status" value="1"/>
</dbReference>
<dbReference type="InterPro" id="IPR001245">
    <property type="entry name" value="Ser-Thr/Tyr_kinase_cat_dom"/>
</dbReference>
<name>A0A834WXI9_9FABA</name>
<protein>
    <submittedName>
        <fullName evidence="7">Putative receptor-like protein kinase</fullName>
    </submittedName>
</protein>
<accession>A0A834WXI9</accession>
<evidence type="ECO:0000256" key="3">
    <source>
        <dbReference type="ARBA" id="ARBA00022777"/>
    </source>
</evidence>
<evidence type="ECO:0000256" key="2">
    <source>
        <dbReference type="ARBA" id="ARBA00022741"/>
    </source>
</evidence>